<organism evidence="4 5">
    <name type="scientific">Natrialba chahannaoensis JCM 10990</name>
    <dbReference type="NCBI Taxonomy" id="1227492"/>
    <lineage>
        <taxon>Archaea</taxon>
        <taxon>Methanobacteriati</taxon>
        <taxon>Methanobacteriota</taxon>
        <taxon>Stenosarchaea group</taxon>
        <taxon>Halobacteria</taxon>
        <taxon>Halobacteriales</taxon>
        <taxon>Natrialbaceae</taxon>
        <taxon>Natrialba</taxon>
    </lineage>
</organism>
<protein>
    <recommendedName>
        <fullName evidence="3">eCIS core domain-containing protein</fullName>
    </recommendedName>
</protein>
<evidence type="ECO:0000313" key="5">
    <source>
        <dbReference type="Proteomes" id="UP000011693"/>
    </source>
</evidence>
<dbReference type="InterPro" id="IPR025295">
    <property type="entry name" value="eCIS_core_dom"/>
</dbReference>
<feature type="compositionally biased region" description="Polar residues" evidence="2">
    <location>
        <begin position="96"/>
        <end position="106"/>
    </location>
</feature>
<proteinExistence type="predicted"/>
<dbReference type="STRING" id="1227492.C482_08541"/>
<dbReference type="EMBL" id="AOIN01000046">
    <property type="protein sequence ID" value="ELZ01230.1"/>
    <property type="molecule type" value="Genomic_DNA"/>
</dbReference>
<keyword evidence="5" id="KW-1185">Reference proteome</keyword>
<reference evidence="4 5" key="1">
    <citation type="journal article" date="2014" name="PLoS Genet.">
        <title>Phylogenetically driven sequencing of extremely halophilic archaea reveals strategies for static and dynamic osmo-response.</title>
        <authorList>
            <person name="Becker E.A."/>
            <person name="Seitzer P.M."/>
            <person name="Tritt A."/>
            <person name="Larsen D."/>
            <person name="Krusor M."/>
            <person name="Yao A.I."/>
            <person name="Wu D."/>
            <person name="Madern D."/>
            <person name="Eisen J.A."/>
            <person name="Darling A.E."/>
            <person name="Facciotti M.T."/>
        </authorList>
    </citation>
    <scope>NUCLEOTIDE SEQUENCE [LARGE SCALE GENOMIC DNA]</scope>
    <source>
        <strain evidence="4 5">JCM 10990</strain>
    </source>
</reference>
<name>M0ARQ1_9EURY</name>
<dbReference type="Pfam" id="PF13699">
    <property type="entry name" value="eCIS_core"/>
    <property type="match status" value="1"/>
</dbReference>
<comment type="caution">
    <text evidence="4">The sequence shown here is derived from an EMBL/GenBank/DDBJ whole genome shotgun (WGS) entry which is preliminary data.</text>
</comment>
<sequence>MKHRSNQTQSRTSSDEAETSNSERRQSRTTAKTETGQASSQVVSTAGAAVDASVQRVPQAVAPQEPGLGPLASARAEAIRERFENRPAAVPDDNSRQNLASLQRSKQPQHDATPAGETGVPETVRGVLSSPGRSLDGAIQRAMEERMGDSFGDVRIHTDAQAAQACEEINARAFTVGNHIAFNDGEYDPTSPEGQHILAHELAHVRQQTGGVISMMPKPDANLQIDPDPQLEQEAEETAQRVMAGGELGIQRMQKTEIHVQRMVQGTDAVAAGNSKRISEVVERVSSIEDTLENISGKLESYESKLDEHEDSVGRLWSKVGQLKSNSTEESFSTEQKVAMGIGGGALLGGLGDFLKEGMDQMIGASTGDPQVDLALATVIGATAGGVTTLAGMGLGGLKDQLTDFRNSSTADEPALRDDNETGDNNSEGLT</sequence>
<feature type="region of interest" description="Disordered" evidence="2">
    <location>
        <begin position="401"/>
        <end position="431"/>
    </location>
</feature>
<evidence type="ECO:0000259" key="3">
    <source>
        <dbReference type="Pfam" id="PF13699"/>
    </source>
</evidence>
<feature type="compositionally biased region" description="Polar residues" evidence="2">
    <location>
        <begin position="28"/>
        <end position="44"/>
    </location>
</feature>
<feature type="coiled-coil region" evidence="1">
    <location>
        <begin position="285"/>
        <end position="312"/>
    </location>
</feature>
<feature type="compositionally biased region" description="Polar residues" evidence="2">
    <location>
        <begin position="1"/>
        <end position="12"/>
    </location>
</feature>
<accession>M0ARQ1</accession>
<keyword evidence="1" id="KW-0175">Coiled coil</keyword>
<evidence type="ECO:0000313" key="4">
    <source>
        <dbReference type="EMBL" id="ELZ01230.1"/>
    </source>
</evidence>
<gene>
    <name evidence="4" type="ORF">C482_08541</name>
</gene>
<dbReference type="AlphaFoldDB" id="M0ARQ1"/>
<dbReference type="RefSeq" id="WP_006167099.1">
    <property type="nucleotide sequence ID" value="NZ_AOIN01000046.1"/>
</dbReference>
<evidence type="ECO:0000256" key="2">
    <source>
        <dbReference type="SAM" id="MobiDB-lite"/>
    </source>
</evidence>
<dbReference type="PATRIC" id="fig|1227492.4.peg.1675"/>
<evidence type="ECO:0000256" key="1">
    <source>
        <dbReference type="SAM" id="Coils"/>
    </source>
</evidence>
<feature type="region of interest" description="Disordered" evidence="2">
    <location>
        <begin position="1"/>
        <end position="134"/>
    </location>
</feature>
<dbReference type="Proteomes" id="UP000011693">
    <property type="component" value="Unassembled WGS sequence"/>
</dbReference>
<feature type="domain" description="eCIS core" evidence="3">
    <location>
        <begin position="135"/>
        <end position="211"/>
    </location>
</feature>